<sequence length="262" mass="29823">MIGFSYLRRFQLINLSLQKTGTKSVAGIFGNYRAAHEFQHEAATEALSAYKSGELNENEVRAYLATRDAVGQLEVDSASFNAWFAEQYVDLFPGARFLIVLRHPIEWLDSVLTHIQRDVFHTAQTDQPYPDRFKRQAELVVSSFSPEVFLDEEQLIKALPEISKGLLVHWQERNTHLIDTVPVDRRLVLRTDRLSSSLPQLAQFVGVSAKNLIADQSHLHRKPDHPTALNKYNVKIDTGDALETWQTWQNTVFSSQDTANST</sequence>
<dbReference type="Proteomes" id="UP000193778">
    <property type="component" value="Unassembled WGS sequence"/>
</dbReference>
<evidence type="ECO:0000313" key="1">
    <source>
        <dbReference type="EMBL" id="SLN54982.1"/>
    </source>
</evidence>
<dbReference type="Gene3D" id="3.40.50.300">
    <property type="entry name" value="P-loop containing nucleotide triphosphate hydrolases"/>
    <property type="match status" value="1"/>
</dbReference>
<evidence type="ECO:0000313" key="2">
    <source>
        <dbReference type="Proteomes" id="UP000193778"/>
    </source>
</evidence>
<dbReference type="RefSeq" id="WP_085823180.1">
    <property type="nucleotide sequence ID" value="NZ_FWFP01000007.1"/>
</dbReference>
<dbReference type="Pfam" id="PF17784">
    <property type="entry name" value="Sulfotransfer_4"/>
    <property type="match status" value="1"/>
</dbReference>
<organism evidence="1 2">
    <name type="scientific">Ruegeria meonggei</name>
    <dbReference type="NCBI Taxonomy" id="1446476"/>
    <lineage>
        <taxon>Bacteria</taxon>
        <taxon>Pseudomonadati</taxon>
        <taxon>Pseudomonadota</taxon>
        <taxon>Alphaproteobacteria</taxon>
        <taxon>Rhodobacterales</taxon>
        <taxon>Roseobacteraceae</taxon>
        <taxon>Ruegeria</taxon>
    </lineage>
</organism>
<name>A0A1X6ZLM7_9RHOB</name>
<dbReference type="EMBL" id="FWFP01000007">
    <property type="protein sequence ID" value="SLN54982.1"/>
    <property type="molecule type" value="Genomic_DNA"/>
</dbReference>
<proteinExistence type="predicted"/>
<dbReference type="InterPro" id="IPR040632">
    <property type="entry name" value="Sulfotransfer_4"/>
</dbReference>
<evidence type="ECO:0008006" key="3">
    <source>
        <dbReference type="Google" id="ProtNLM"/>
    </source>
</evidence>
<protein>
    <recommendedName>
        <fullName evidence="3">Sulfotransferase domain protein</fullName>
    </recommendedName>
</protein>
<dbReference type="AlphaFoldDB" id="A0A1X6ZLM7"/>
<dbReference type="OrthoDB" id="41860at2"/>
<keyword evidence="2" id="KW-1185">Reference proteome</keyword>
<dbReference type="SUPFAM" id="SSF52540">
    <property type="entry name" value="P-loop containing nucleoside triphosphate hydrolases"/>
    <property type="match status" value="1"/>
</dbReference>
<gene>
    <name evidence="1" type="ORF">RUM8411_02667</name>
</gene>
<reference evidence="2" key="1">
    <citation type="submission" date="2017-03" db="EMBL/GenBank/DDBJ databases">
        <authorList>
            <person name="Rodrigo-Torres L."/>
            <person name="Arahal R.D."/>
            <person name="Lucena T."/>
        </authorList>
    </citation>
    <scope>NUCLEOTIDE SEQUENCE [LARGE SCALE GENOMIC DNA]</scope>
    <source>
        <strain evidence="2">CECT 8411</strain>
    </source>
</reference>
<accession>A0A1X6ZLM7</accession>
<dbReference type="InterPro" id="IPR027417">
    <property type="entry name" value="P-loop_NTPase"/>
</dbReference>